<evidence type="ECO:0000313" key="3">
    <source>
        <dbReference type="EMBL" id="MFB0833533.1"/>
    </source>
</evidence>
<comment type="caution">
    <text evidence="3">The sequence shown here is derived from an EMBL/GenBank/DDBJ whole genome shotgun (WGS) entry which is preliminary data.</text>
</comment>
<accession>A0ABV4UKS8</accession>
<evidence type="ECO:0000256" key="1">
    <source>
        <dbReference type="SAM" id="Phobius"/>
    </source>
</evidence>
<dbReference type="InterPro" id="IPR003675">
    <property type="entry name" value="Rce1/LyrA-like_dom"/>
</dbReference>
<organism evidence="3 4">
    <name type="scientific">Arthrobacter halodurans</name>
    <dbReference type="NCBI Taxonomy" id="516699"/>
    <lineage>
        <taxon>Bacteria</taxon>
        <taxon>Bacillati</taxon>
        <taxon>Actinomycetota</taxon>
        <taxon>Actinomycetes</taxon>
        <taxon>Micrococcales</taxon>
        <taxon>Micrococcaceae</taxon>
        <taxon>Arthrobacter</taxon>
    </lineage>
</organism>
<proteinExistence type="predicted"/>
<feature type="transmembrane region" description="Helical" evidence="1">
    <location>
        <begin position="180"/>
        <end position="200"/>
    </location>
</feature>
<feature type="transmembrane region" description="Helical" evidence="1">
    <location>
        <begin position="206"/>
        <end position="225"/>
    </location>
</feature>
<evidence type="ECO:0000313" key="4">
    <source>
        <dbReference type="Proteomes" id="UP001575652"/>
    </source>
</evidence>
<feature type="domain" description="CAAX prenyl protease 2/Lysostaphin resistance protein A-like" evidence="2">
    <location>
        <begin position="150"/>
        <end position="242"/>
    </location>
</feature>
<sequence length="257" mass="28092">MQHNPTPGVPGQYPPAAKRRQPVFDPGPFRRGDFVVLAAYLLLFIVGLAGFLLFIPGFRDVFTTPDTAQFAVNLIAYAVLFTGAMIMSFSALRESFRTFLYHPWAKGFLVPGAWLGSLIVTASILMTMGEAVKSENQLAIEGMTTSVPFPTMFVAAVVMGPFVEEYIFRHLLIGKLSRWINVWVCVAISILLFAGIHFVGAGSFDVTSLVPYLTLGTVISVAYVLSGKSLAYSYVLHLFNNGVALVLAYTVLPLLEQ</sequence>
<dbReference type="PANTHER" id="PTHR36435">
    <property type="entry name" value="SLR1288 PROTEIN"/>
    <property type="match status" value="1"/>
</dbReference>
<name>A0ABV4UKS8_9MICC</name>
<keyword evidence="1" id="KW-0472">Membrane</keyword>
<keyword evidence="4" id="KW-1185">Reference proteome</keyword>
<dbReference type="Pfam" id="PF02517">
    <property type="entry name" value="Rce1-like"/>
    <property type="match status" value="1"/>
</dbReference>
<feature type="transmembrane region" description="Helical" evidence="1">
    <location>
        <begin position="104"/>
        <end position="127"/>
    </location>
</feature>
<gene>
    <name evidence="3" type="ORF">ACETWP_02950</name>
</gene>
<dbReference type="InterPro" id="IPR052710">
    <property type="entry name" value="CAAX_protease"/>
</dbReference>
<feature type="transmembrane region" description="Helical" evidence="1">
    <location>
        <begin position="34"/>
        <end position="58"/>
    </location>
</feature>
<dbReference type="PANTHER" id="PTHR36435:SF1">
    <property type="entry name" value="CAAX AMINO TERMINAL PROTEASE FAMILY PROTEIN"/>
    <property type="match status" value="1"/>
</dbReference>
<keyword evidence="1" id="KW-1133">Transmembrane helix</keyword>
<feature type="transmembrane region" description="Helical" evidence="1">
    <location>
        <begin position="232"/>
        <end position="252"/>
    </location>
</feature>
<dbReference type="Proteomes" id="UP001575652">
    <property type="component" value="Unassembled WGS sequence"/>
</dbReference>
<feature type="transmembrane region" description="Helical" evidence="1">
    <location>
        <begin position="70"/>
        <end position="92"/>
    </location>
</feature>
<reference evidence="3 4" key="1">
    <citation type="submission" date="2024-09" db="EMBL/GenBank/DDBJ databases">
        <authorList>
            <person name="Salinas-Garcia M.A."/>
            <person name="Prieme A."/>
        </authorList>
    </citation>
    <scope>NUCLEOTIDE SEQUENCE [LARGE SCALE GENOMIC DNA]</scope>
    <source>
        <strain evidence="3 4">DSM 21081</strain>
    </source>
</reference>
<dbReference type="EMBL" id="JBHDLJ010000002">
    <property type="protein sequence ID" value="MFB0833533.1"/>
    <property type="molecule type" value="Genomic_DNA"/>
</dbReference>
<dbReference type="RefSeq" id="WP_373970702.1">
    <property type="nucleotide sequence ID" value="NZ_JBHDLJ010000002.1"/>
</dbReference>
<keyword evidence="1" id="KW-0812">Transmembrane</keyword>
<evidence type="ECO:0000259" key="2">
    <source>
        <dbReference type="Pfam" id="PF02517"/>
    </source>
</evidence>
<protein>
    <submittedName>
        <fullName evidence="3">Lysostaphin resistance A-like protein</fullName>
    </submittedName>
</protein>